<dbReference type="InterPro" id="IPR011992">
    <property type="entry name" value="EF-hand-dom_pair"/>
</dbReference>
<dbReference type="Gene3D" id="1.10.238.10">
    <property type="entry name" value="EF-hand"/>
    <property type="match status" value="2"/>
</dbReference>
<feature type="domain" description="EF-hand" evidence="5">
    <location>
        <begin position="158"/>
        <end position="188"/>
    </location>
</feature>
<dbReference type="InterPro" id="IPR039647">
    <property type="entry name" value="EF_hand_pair_protein_CML-like"/>
</dbReference>
<dbReference type="Pfam" id="PF13833">
    <property type="entry name" value="EF-hand_8"/>
    <property type="match status" value="1"/>
</dbReference>
<gene>
    <name evidence="7" type="primary">LOC105166189</name>
</gene>
<evidence type="ECO:0000256" key="2">
    <source>
        <dbReference type="ARBA" id="ARBA00022737"/>
    </source>
</evidence>
<dbReference type="FunFam" id="1.10.238.10:FF:000178">
    <property type="entry name" value="Calmodulin-2 A"/>
    <property type="match status" value="1"/>
</dbReference>
<accession>A0A6I9TRB3</accession>
<sequence length="188" mass="21280">MAIAGIARSFAGRAFKLRLPFRRRSKPKTQDPSPETTTHGGGGLKSSKEEEFRQVFRYFDANNDGKISAEELSAYFASTGDTVSLEEAEKIIREFSNDGAEESLLLEFGEFVRMMELRDAEDDKVLRQAFEVYVVEKDGGCITPEGLRQVLRRLGDVKSHQECEAMIRVFDLDGNGVLDFHEFHKMMT</sequence>
<keyword evidence="3" id="KW-0106">Calcium</keyword>
<dbReference type="AlphaFoldDB" id="A0A6I9TRB3"/>
<organism evidence="6 7">
    <name type="scientific">Sesamum indicum</name>
    <name type="common">Oriental sesame</name>
    <name type="synonym">Sesamum orientale</name>
    <dbReference type="NCBI Taxonomy" id="4182"/>
    <lineage>
        <taxon>Eukaryota</taxon>
        <taxon>Viridiplantae</taxon>
        <taxon>Streptophyta</taxon>
        <taxon>Embryophyta</taxon>
        <taxon>Tracheophyta</taxon>
        <taxon>Spermatophyta</taxon>
        <taxon>Magnoliopsida</taxon>
        <taxon>eudicotyledons</taxon>
        <taxon>Gunneridae</taxon>
        <taxon>Pentapetalae</taxon>
        <taxon>asterids</taxon>
        <taxon>lamiids</taxon>
        <taxon>Lamiales</taxon>
        <taxon>Pedaliaceae</taxon>
        <taxon>Sesamum</taxon>
    </lineage>
</organism>
<reference evidence="7" key="1">
    <citation type="submission" date="2025-08" db="UniProtKB">
        <authorList>
            <consortium name="RefSeq"/>
        </authorList>
    </citation>
    <scope>IDENTIFICATION</scope>
</reference>
<dbReference type="RefSeq" id="XP_011083746.1">
    <property type="nucleotide sequence ID" value="XM_011085444.2"/>
</dbReference>
<name>A0A6I9TRB3_SESIN</name>
<dbReference type="GeneID" id="105166189"/>
<dbReference type="Pfam" id="PF13499">
    <property type="entry name" value="EF-hand_7"/>
    <property type="match status" value="1"/>
</dbReference>
<evidence type="ECO:0000256" key="4">
    <source>
        <dbReference type="SAM" id="MobiDB-lite"/>
    </source>
</evidence>
<dbReference type="PROSITE" id="PS50222">
    <property type="entry name" value="EF_HAND_2"/>
    <property type="match status" value="2"/>
</dbReference>
<dbReference type="SUPFAM" id="SSF47473">
    <property type="entry name" value="EF-hand"/>
    <property type="match status" value="1"/>
</dbReference>
<feature type="region of interest" description="Disordered" evidence="4">
    <location>
        <begin position="22"/>
        <end position="48"/>
    </location>
</feature>
<evidence type="ECO:0000313" key="6">
    <source>
        <dbReference type="Proteomes" id="UP000504604"/>
    </source>
</evidence>
<dbReference type="InParanoid" id="A0A6I9TRB3"/>
<dbReference type="SMART" id="SM00054">
    <property type="entry name" value="EFh"/>
    <property type="match status" value="2"/>
</dbReference>
<evidence type="ECO:0000256" key="3">
    <source>
        <dbReference type="ARBA" id="ARBA00022837"/>
    </source>
</evidence>
<dbReference type="PROSITE" id="PS00018">
    <property type="entry name" value="EF_HAND_1"/>
    <property type="match status" value="2"/>
</dbReference>
<dbReference type="InterPro" id="IPR018247">
    <property type="entry name" value="EF_Hand_1_Ca_BS"/>
</dbReference>
<feature type="domain" description="EF-hand" evidence="5">
    <location>
        <begin position="47"/>
        <end position="82"/>
    </location>
</feature>
<dbReference type="Proteomes" id="UP000504604">
    <property type="component" value="Linkage group LG7"/>
</dbReference>
<dbReference type="Gramene" id="SIN_1011642.t">
    <property type="protein sequence ID" value="SIN_1011642.t.cds1"/>
    <property type="gene ID" value="SIN_1011642"/>
</dbReference>
<dbReference type="CDD" id="cd00051">
    <property type="entry name" value="EFh"/>
    <property type="match status" value="2"/>
</dbReference>
<protein>
    <submittedName>
        <fullName evidence="7">Probable calcium-binding protein CML41</fullName>
    </submittedName>
</protein>
<evidence type="ECO:0000313" key="7">
    <source>
        <dbReference type="RefSeq" id="XP_011083746.1"/>
    </source>
</evidence>
<dbReference type="PANTHER" id="PTHR10891">
    <property type="entry name" value="EF-HAND CALCIUM-BINDING DOMAIN CONTAINING PROTEIN"/>
    <property type="match status" value="1"/>
</dbReference>
<evidence type="ECO:0000259" key="5">
    <source>
        <dbReference type="PROSITE" id="PS50222"/>
    </source>
</evidence>
<dbReference type="InterPro" id="IPR002048">
    <property type="entry name" value="EF_hand_dom"/>
</dbReference>
<dbReference type="GO" id="GO:0043226">
    <property type="term" value="C:organelle"/>
    <property type="evidence" value="ECO:0007669"/>
    <property type="project" value="UniProtKB-ARBA"/>
</dbReference>
<dbReference type="OrthoDB" id="26525at2759"/>
<keyword evidence="6" id="KW-1185">Reference proteome</keyword>
<evidence type="ECO:0000256" key="1">
    <source>
        <dbReference type="ARBA" id="ARBA00022723"/>
    </source>
</evidence>
<keyword evidence="1" id="KW-0479">Metal-binding</keyword>
<dbReference type="GO" id="GO:0005509">
    <property type="term" value="F:calcium ion binding"/>
    <property type="evidence" value="ECO:0007669"/>
    <property type="project" value="InterPro"/>
</dbReference>
<proteinExistence type="predicted"/>
<keyword evidence="2" id="KW-0677">Repeat</keyword>
<dbReference type="KEGG" id="sind:105166189"/>